<evidence type="ECO:0000256" key="1">
    <source>
        <dbReference type="SAM" id="SignalP"/>
    </source>
</evidence>
<evidence type="ECO:0000313" key="2">
    <source>
        <dbReference type="EMBL" id="KAK7013212.1"/>
    </source>
</evidence>
<comment type="caution">
    <text evidence="2">The sequence shown here is derived from an EMBL/GenBank/DDBJ whole genome shotgun (WGS) entry which is preliminary data.</text>
</comment>
<feature type="chain" id="PRO_5043463172" evidence="1">
    <location>
        <begin position="23"/>
        <end position="279"/>
    </location>
</feature>
<keyword evidence="3" id="KW-1185">Reference proteome</keyword>
<name>A0AAW0AJG3_9AGAR</name>
<evidence type="ECO:0000313" key="3">
    <source>
        <dbReference type="Proteomes" id="UP001362999"/>
    </source>
</evidence>
<organism evidence="2 3">
    <name type="scientific">Favolaschia claudopus</name>
    <dbReference type="NCBI Taxonomy" id="2862362"/>
    <lineage>
        <taxon>Eukaryota</taxon>
        <taxon>Fungi</taxon>
        <taxon>Dikarya</taxon>
        <taxon>Basidiomycota</taxon>
        <taxon>Agaricomycotina</taxon>
        <taxon>Agaricomycetes</taxon>
        <taxon>Agaricomycetidae</taxon>
        <taxon>Agaricales</taxon>
        <taxon>Marasmiineae</taxon>
        <taxon>Mycenaceae</taxon>
        <taxon>Favolaschia</taxon>
    </lineage>
</organism>
<dbReference type="AlphaFoldDB" id="A0AAW0AJG3"/>
<dbReference type="EMBL" id="JAWWNJ010000060">
    <property type="protein sequence ID" value="KAK7013212.1"/>
    <property type="molecule type" value="Genomic_DNA"/>
</dbReference>
<feature type="non-terminal residue" evidence="2">
    <location>
        <position position="279"/>
    </location>
</feature>
<gene>
    <name evidence="2" type="ORF">R3P38DRAFT_2546354</name>
</gene>
<proteinExistence type="predicted"/>
<keyword evidence="1" id="KW-0732">Signal</keyword>
<sequence>MEPIITFCFMLAAWLNLHVGTSRENTTIFLKALQFIISGTISAIFSVLSQAGFRFTGPIIDIPADIRTVHKQGLEPDIIRIPCCPTCYKPYTTGTLPDICDWRKSPKAWPCGTVLYKQVENQDGTSKRVPKSLYTMQSFESWLRFFLARPQVEEQLEKSFQAEQIRQNMPQSEIMRDIQDSPAWRALGNYLRTRYHLVFGFYIDWFNPLTNKTAGAIVSCGAIVLYCLSLPIEVRFLLENIFILGMIPGPGMPDVWTISHILLSFAKMVNEFASPGKKL</sequence>
<reference evidence="2 3" key="1">
    <citation type="journal article" date="2024" name="J Genomics">
        <title>Draft genome sequencing and assembly of Favolaschia claudopus CIRM-BRFM 2984 isolated from oak limbs.</title>
        <authorList>
            <person name="Navarro D."/>
            <person name="Drula E."/>
            <person name="Chaduli D."/>
            <person name="Cazenave R."/>
            <person name="Ahrendt S."/>
            <person name="Wang J."/>
            <person name="Lipzen A."/>
            <person name="Daum C."/>
            <person name="Barry K."/>
            <person name="Grigoriev I.V."/>
            <person name="Favel A."/>
            <person name="Rosso M.N."/>
            <person name="Martin F."/>
        </authorList>
    </citation>
    <scope>NUCLEOTIDE SEQUENCE [LARGE SCALE GENOMIC DNA]</scope>
    <source>
        <strain evidence="2 3">CIRM-BRFM 2984</strain>
    </source>
</reference>
<protein>
    <submittedName>
        <fullName evidence="2">Uncharacterized protein</fullName>
    </submittedName>
</protein>
<dbReference type="Proteomes" id="UP001362999">
    <property type="component" value="Unassembled WGS sequence"/>
</dbReference>
<feature type="signal peptide" evidence="1">
    <location>
        <begin position="1"/>
        <end position="22"/>
    </location>
</feature>
<accession>A0AAW0AJG3</accession>